<feature type="compositionally biased region" description="Polar residues" evidence="1">
    <location>
        <begin position="126"/>
        <end position="146"/>
    </location>
</feature>
<protein>
    <recommendedName>
        <fullName evidence="4">Bacterial Ig domain-containing protein</fullName>
    </recommendedName>
</protein>
<keyword evidence="3" id="KW-1185">Reference proteome</keyword>
<proteinExistence type="predicted"/>
<dbReference type="Proteomes" id="UP001596254">
    <property type="component" value="Unassembled WGS sequence"/>
</dbReference>
<name>A0ABW1SS74_9LACO</name>
<dbReference type="RefSeq" id="WP_125691911.1">
    <property type="nucleotide sequence ID" value="NZ_JBHSSK010000021.1"/>
</dbReference>
<gene>
    <name evidence="2" type="ORF">ACFP1G_07650</name>
</gene>
<evidence type="ECO:0000256" key="1">
    <source>
        <dbReference type="SAM" id="MobiDB-lite"/>
    </source>
</evidence>
<evidence type="ECO:0008006" key="4">
    <source>
        <dbReference type="Google" id="ProtNLM"/>
    </source>
</evidence>
<evidence type="ECO:0000313" key="3">
    <source>
        <dbReference type="Proteomes" id="UP001596254"/>
    </source>
</evidence>
<organism evidence="2 3">
    <name type="scientific">Levilactobacillus tongjiangensis</name>
    <dbReference type="NCBI Taxonomy" id="2486023"/>
    <lineage>
        <taxon>Bacteria</taxon>
        <taxon>Bacillati</taxon>
        <taxon>Bacillota</taxon>
        <taxon>Bacilli</taxon>
        <taxon>Lactobacillales</taxon>
        <taxon>Lactobacillaceae</taxon>
        <taxon>Levilactobacillus</taxon>
    </lineage>
</organism>
<comment type="caution">
    <text evidence="2">The sequence shown here is derived from an EMBL/GenBank/DDBJ whole genome shotgun (WGS) entry which is preliminary data.</text>
</comment>
<accession>A0ABW1SS74</accession>
<evidence type="ECO:0000313" key="2">
    <source>
        <dbReference type="EMBL" id="MFC6207351.1"/>
    </source>
</evidence>
<sequence length="245" mass="26869">MNKYIEVPAIVVLTATTGLLAMTNNASAKKSHVAKVSKVRVTSKRVYGHTTKLATVKLVTTKNKTLGHSKANKKGNFIIKTKKNLKKATFKFKVSKKGYVSRTTTFKKISTVSKTQQKKQAPKPVIQQTVKSANASIPTQSTTSENSRAETIAKLKSEITQYQAEYDKINAPLADLDLQIENELKIVPSGPAAPEDYAKPEVIAATAKIHDLRAQKDSLYIQYGSIEQKILAAKKQLTLMGISQP</sequence>
<reference evidence="3" key="1">
    <citation type="journal article" date="2019" name="Int. J. Syst. Evol. Microbiol.">
        <title>The Global Catalogue of Microorganisms (GCM) 10K type strain sequencing project: providing services to taxonomists for standard genome sequencing and annotation.</title>
        <authorList>
            <consortium name="The Broad Institute Genomics Platform"/>
            <consortium name="The Broad Institute Genome Sequencing Center for Infectious Disease"/>
            <person name="Wu L."/>
            <person name="Ma J."/>
        </authorList>
    </citation>
    <scope>NUCLEOTIDE SEQUENCE [LARGE SCALE GENOMIC DNA]</scope>
    <source>
        <strain evidence="3">CCM 8905</strain>
    </source>
</reference>
<dbReference type="EMBL" id="JBHSSK010000021">
    <property type="protein sequence ID" value="MFC6207351.1"/>
    <property type="molecule type" value="Genomic_DNA"/>
</dbReference>
<feature type="region of interest" description="Disordered" evidence="1">
    <location>
        <begin position="117"/>
        <end position="147"/>
    </location>
</feature>